<dbReference type="Pfam" id="PF00627">
    <property type="entry name" value="UBA"/>
    <property type="match status" value="1"/>
</dbReference>
<dbReference type="OrthoDB" id="434245at2759"/>
<accession>A0A7R8ZM72</accession>
<dbReference type="AlphaFoldDB" id="A0A7R8ZM72"/>
<dbReference type="SUPFAM" id="SSF46934">
    <property type="entry name" value="UBA-like"/>
    <property type="match status" value="3"/>
</dbReference>
<proteinExistence type="predicted"/>
<feature type="compositionally biased region" description="Acidic residues" evidence="1">
    <location>
        <begin position="567"/>
        <end position="582"/>
    </location>
</feature>
<dbReference type="SMART" id="SM00165">
    <property type="entry name" value="UBA"/>
    <property type="match status" value="3"/>
</dbReference>
<dbReference type="PANTHER" id="PTHR12948:SF3">
    <property type="entry name" value="NEDD8 ULTIMATE BUSTER 1"/>
    <property type="match status" value="1"/>
</dbReference>
<name>A0A7R8ZM72_9CRUS</name>
<dbReference type="InterPro" id="IPR029071">
    <property type="entry name" value="Ubiquitin-like_domsf"/>
</dbReference>
<protein>
    <submittedName>
        <fullName evidence="2">Uncharacterized protein</fullName>
    </submittedName>
</protein>
<dbReference type="InterPro" id="IPR015940">
    <property type="entry name" value="UBA"/>
</dbReference>
<dbReference type="CDD" id="cd14291">
    <property type="entry name" value="UBA1_NUB1_like"/>
    <property type="match status" value="1"/>
</dbReference>
<dbReference type="InterPro" id="IPR009060">
    <property type="entry name" value="UBA-like_sf"/>
</dbReference>
<dbReference type="Pfam" id="PF22562">
    <property type="entry name" value="UBA_7"/>
    <property type="match status" value="1"/>
</dbReference>
<dbReference type="PANTHER" id="PTHR12948">
    <property type="entry name" value="NEDD8 ULTIMATE BUSTER-1 BS4 PROTEIN"/>
    <property type="match status" value="1"/>
</dbReference>
<dbReference type="InterPro" id="IPR041207">
    <property type="entry name" value="NUB1_ubiquitin-like_dom"/>
</dbReference>
<dbReference type="Pfam" id="PF18037">
    <property type="entry name" value="Ubiquitin_5"/>
    <property type="match status" value="1"/>
</dbReference>
<dbReference type="PROSITE" id="PS50030">
    <property type="entry name" value="UBA"/>
    <property type="match status" value="3"/>
</dbReference>
<dbReference type="SUPFAM" id="SSF54236">
    <property type="entry name" value="Ubiquitin-like"/>
    <property type="match status" value="1"/>
</dbReference>
<feature type="region of interest" description="Disordered" evidence="1">
    <location>
        <begin position="547"/>
        <end position="605"/>
    </location>
</feature>
<dbReference type="Gene3D" id="1.10.8.10">
    <property type="entry name" value="DNA helicase RuvA subunit, C-terminal domain"/>
    <property type="match status" value="2"/>
</dbReference>
<dbReference type="InterPro" id="IPR039749">
    <property type="entry name" value="NUB1"/>
</dbReference>
<dbReference type="InterPro" id="IPR000626">
    <property type="entry name" value="Ubiquitin-like_dom"/>
</dbReference>
<organism evidence="2">
    <name type="scientific">Cyprideis torosa</name>
    <dbReference type="NCBI Taxonomy" id="163714"/>
    <lineage>
        <taxon>Eukaryota</taxon>
        <taxon>Metazoa</taxon>
        <taxon>Ecdysozoa</taxon>
        <taxon>Arthropoda</taxon>
        <taxon>Crustacea</taxon>
        <taxon>Oligostraca</taxon>
        <taxon>Ostracoda</taxon>
        <taxon>Podocopa</taxon>
        <taxon>Podocopida</taxon>
        <taxon>Cytherocopina</taxon>
        <taxon>Cytheroidea</taxon>
        <taxon>Cytherideidae</taxon>
        <taxon>Cyprideis</taxon>
    </lineage>
</organism>
<evidence type="ECO:0000256" key="1">
    <source>
        <dbReference type="SAM" id="MobiDB-lite"/>
    </source>
</evidence>
<sequence length="638" mass="71178">MGELLLQNLRTLLNRDGVRLWTGVYLGETSETDEAFQELSKKYSEELKRSPTDVLNALKLLQSRALEKLNAKKFFEETGIATLQARNTLRFGRRRVRSADANDGKEKIESVKVSLDASGAELKREISELLNAEQPGQDMQLKIIFKGRVISDDTPLRVQGVNHGCVLLVLQLGSPRAQTTAENVFQNVDLVKEDALKAAKSSSGLLQITDQRGASLFLSQKERISLSVAMALHERGKVAMKRSEYPEALIFLTEADAEFQKCRSDILDRVDNLALLSLDIAWCHVQLQSPLTALPDAERRLLNCEEKLRRTYGDGLQRAAYIKGHVAGELTQMMRLHLIQGILAFHQGRIDHCKILFQKTEEELRELNVDEAAMSQLLSMGYTVLESRLSLRATKNNITEAIAWIHARRQAKEETKEKERRLKKLGWTVRGNEVDESAYKSLRDMGYSHYEARMSLSVTDNHVAEAVRRLTENRSMFILPTKKKAGAKKGEASKMVASSSSTSTGSLVEDGVVQELCSMGFEVSQVRSALEICDQDKAKAADLLLSGDIPASGSTETPSGRERSDTVEESGEDDDDESEALEANDRLRHGLFQTPESEDADAYLDVPLEEERNVLQEYKALLYSSLLANDVASTSKKA</sequence>
<gene>
    <name evidence="2" type="ORF">CTOB1V02_LOCUS7006</name>
</gene>
<dbReference type="EMBL" id="OB661886">
    <property type="protein sequence ID" value="CAD7229133.1"/>
    <property type="molecule type" value="Genomic_DNA"/>
</dbReference>
<reference evidence="2" key="1">
    <citation type="submission" date="2020-11" db="EMBL/GenBank/DDBJ databases">
        <authorList>
            <person name="Tran Van P."/>
        </authorList>
    </citation>
    <scope>NUCLEOTIDE SEQUENCE</scope>
</reference>
<evidence type="ECO:0000313" key="2">
    <source>
        <dbReference type="EMBL" id="CAD7229133.1"/>
    </source>
</evidence>
<dbReference type="GO" id="GO:2000058">
    <property type="term" value="P:regulation of ubiquitin-dependent protein catabolic process"/>
    <property type="evidence" value="ECO:0007669"/>
    <property type="project" value="TreeGrafter"/>
</dbReference>
<dbReference type="Gene3D" id="3.10.20.90">
    <property type="entry name" value="Phosphatidylinositol 3-kinase Catalytic Subunit, Chain A, domain 1"/>
    <property type="match status" value="1"/>
</dbReference>
<dbReference type="PROSITE" id="PS50053">
    <property type="entry name" value="UBIQUITIN_2"/>
    <property type="match status" value="1"/>
</dbReference>